<accession>A0A1Y2IRF1</accession>
<dbReference type="EMBL" id="KZ084104">
    <property type="protein sequence ID" value="OSD02522.1"/>
    <property type="molecule type" value="Genomic_DNA"/>
</dbReference>
<evidence type="ECO:0000313" key="3">
    <source>
        <dbReference type="Proteomes" id="UP000193067"/>
    </source>
</evidence>
<feature type="region of interest" description="Disordered" evidence="1">
    <location>
        <begin position="157"/>
        <end position="227"/>
    </location>
</feature>
<feature type="non-terminal residue" evidence="2">
    <location>
        <position position="1"/>
    </location>
</feature>
<sequence length="227" mass="24282">VKAAIAGKTAEVELLKGKLEHAYLFAEYKDAIAARFVQVREQNKVPTLKYVDNNGIGVDAALSTDVTVEGWLTNPAIVAEFNDLALDLVSIAARAIAIINQRESAMQLKIEKKKQVEKSADVEMADATQPGPSLQSLLDRTVKGQLKPLAAKLEKLSLKGEKKSGNKKAKVTTKSSSKPEKKTSSSSSKKKASPSSAKKSNDQKGKGKGKAKAGTYSAAPLPYPIVY</sequence>
<keyword evidence="3" id="KW-1185">Reference proteome</keyword>
<evidence type="ECO:0000256" key="1">
    <source>
        <dbReference type="SAM" id="MobiDB-lite"/>
    </source>
</evidence>
<evidence type="ECO:0000313" key="2">
    <source>
        <dbReference type="EMBL" id="OSD02522.1"/>
    </source>
</evidence>
<dbReference type="STRING" id="1353009.A0A1Y2IRF1"/>
<dbReference type="Proteomes" id="UP000193067">
    <property type="component" value="Unassembled WGS sequence"/>
</dbReference>
<dbReference type="OrthoDB" id="2749985at2759"/>
<protein>
    <submittedName>
        <fullName evidence="2">Uncharacterized protein</fullName>
    </submittedName>
</protein>
<dbReference type="AlphaFoldDB" id="A0A1Y2IRF1"/>
<reference evidence="2 3" key="1">
    <citation type="journal article" date="2015" name="Biotechnol. Biofuels">
        <title>Enhanced degradation of softwood versus hardwood by the white-rot fungus Pycnoporus coccineus.</title>
        <authorList>
            <person name="Couturier M."/>
            <person name="Navarro D."/>
            <person name="Chevret D."/>
            <person name="Henrissat B."/>
            <person name="Piumi F."/>
            <person name="Ruiz-Duenas F.J."/>
            <person name="Martinez A.T."/>
            <person name="Grigoriev I.V."/>
            <person name="Riley R."/>
            <person name="Lipzen A."/>
            <person name="Berrin J.G."/>
            <person name="Master E.R."/>
            <person name="Rosso M.N."/>
        </authorList>
    </citation>
    <scope>NUCLEOTIDE SEQUENCE [LARGE SCALE GENOMIC DNA]</scope>
    <source>
        <strain evidence="2 3">BRFM310</strain>
    </source>
</reference>
<gene>
    <name evidence="2" type="ORF">PYCCODRAFT_1367182</name>
</gene>
<name>A0A1Y2IRF1_TRAC3</name>
<organism evidence="2 3">
    <name type="scientific">Trametes coccinea (strain BRFM310)</name>
    <name type="common">Pycnoporus coccineus</name>
    <dbReference type="NCBI Taxonomy" id="1353009"/>
    <lineage>
        <taxon>Eukaryota</taxon>
        <taxon>Fungi</taxon>
        <taxon>Dikarya</taxon>
        <taxon>Basidiomycota</taxon>
        <taxon>Agaricomycotina</taxon>
        <taxon>Agaricomycetes</taxon>
        <taxon>Polyporales</taxon>
        <taxon>Polyporaceae</taxon>
        <taxon>Trametes</taxon>
    </lineage>
</organism>
<proteinExistence type="predicted"/>